<evidence type="ECO:0000256" key="5">
    <source>
        <dbReference type="ARBA" id="ARBA00022448"/>
    </source>
</evidence>
<evidence type="ECO:0000256" key="6">
    <source>
        <dbReference type="ARBA" id="ARBA00022660"/>
    </source>
</evidence>
<dbReference type="GO" id="GO:0006979">
    <property type="term" value="P:response to oxidative stress"/>
    <property type="evidence" value="ECO:0007669"/>
    <property type="project" value="TreeGrafter"/>
</dbReference>
<proteinExistence type="inferred from homology"/>
<dbReference type="GO" id="GO:0045271">
    <property type="term" value="C:respiratory chain complex I"/>
    <property type="evidence" value="ECO:0007669"/>
    <property type="project" value="InterPro"/>
</dbReference>
<feature type="compositionally biased region" description="Basic and acidic residues" evidence="14">
    <location>
        <begin position="190"/>
        <end position="204"/>
    </location>
</feature>
<reference evidence="15" key="1">
    <citation type="submission" date="2025-08" db="UniProtKB">
        <authorList>
            <consortium name="Ensembl"/>
        </authorList>
    </citation>
    <scope>IDENTIFICATION</scope>
</reference>
<keyword evidence="8" id="KW-0249">Electron transport</keyword>
<comment type="subunit">
    <text evidence="3">Mammalian complex I is composed of 45 different subunits.</text>
</comment>
<comment type="similarity">
    <text evidence="2">Belongs to the complex I LYR family.</text>
</comment>
<dbReference type="InterPro" id="IPR016488">
    <property type="entry name" value="NADH_Ub_cplx-1_asu_su-6"/>
</dbReference>
<evidence type="ECO:0000256" key="8">
    <source>
        <dbReference type="ARBA" id="ARBA00022982"/>
    </source>
</evidence>
<protein>
    <recommendedName>
        <fullName evidence="4">NADH dehydrogenase [ubiquinone] 1 alpha subcomplex subunit 6</fullName>
    </recommendedName>
    <alternativeName>
        <fullName evidence="11">Complex I-B14</fullName>
    </alternativeName>
    <alternativeName>
        <fullName evidence="12">NADH-ubiquinone oxidoreductase B14 subunit</fullName>
    </alternativeName>
</protein>
<dbReference type="PANTHER" id="PTHR12964">
    <property type="entry name" value="NADH-UBIQUINONE OXIDOREDUCTASE B14 SUBUNIT"/>
    <property type="match status" value="1"/>
</dbReference>
<dbReference type="GO" id="GO:0005743">
    <property type="term" value="C:mitochondrial inner membrane"/>
    <property type="evidence" value="ECO:0007669"/>
    <property type="project" value="UniProtKB-SubCell"/>
</dbReference>
<dbReference type="InterPro" id="IPR045299">
    <property type="entry name" value="Complex1_LYR_NDUFA6_LYRM6"/>
</dbReference>
<dbReference type="PANTHER" id="PTHR12964:SF0">
    <property type="entry name" value="NADH DEHYDROGENASE [UBIQUINONE] 1 ALPHA SUBCOMPLEX SUBUNIT 6"/>
    <property type="match status" value="1"/>
</dbReference>
<evidence type="ECO:0000256" key="10">
    <source>
        <dbReference type="ARBA" id="ARBA00023136"/>
    </source>
</evidence>
<keyword evidence="6" id="KW-0679">Respiratory chain</keyword>
<accession>A0A9J7XJC2</accession>
<dbReference type="CDD" id="cd20266">
    <property type="entry name" value="Complex1_LYR_NDUFA6_LYRM6"/>
    <property type="match status" value="1"/>
</dbReference>
<evidence type="ECO:0000256" key="9">
    <source>
        <dbReference type="ARBA" id="ARBA00023128"/>
    </source>
</evidence>
<evidence type="ECO:0000256" key="14">
    <source>
        <dbReference type="SAM" id="MobiDB-lite"/>
    </source>
</evidence>
<keyword evidence="7" id="KW-0999">Mitochondrion inner membrane</keyword>
<evidence type="ECO:0000256" key="2">
    <source>
        <dbReference type="ARBA" id="ARBA00009508"/>
    </source>
</evidence>
<dbReference type="Proteomes" id="UP001108240">
    <property type="component" value="Unplaced"/>
</dbReference>
<evidence type="ECO:0000256" key="7">
    <source>
        <dbReference type="ARBA" id="ARBA00022792"/>
    </source>
</evidence>
<comment type="subcellular location">
    <subcellularLocation>
        <location evidence="1">Mitochondrion inner membrane</location>
        <topology evidence="1">Peripheral membrane protein</topology>
        <orientation evidence="1">Matrix side</orientation>
    </subcellularLocation>
</comment>
<evidence type="ECO:0000256" key="4">
    <source>
        <dbReference type="ARBA" id="ARBA00016386"/>
    </source>
</evidence>
<sequence length="312" mass="34694">MTTVHLHDVIIIKITVNWARNYGNVRNRPCTGCFDCAVPRRKEAALLRLWGRACAEQQRSLMMASSAATRSGAAAVKVVKPIFSRDLSEARRRARELYRAWYREVPNTVHTFQLDITARQGHEKLREMFDRNRHVTDPRVIDMLVIKVRVSVLASASESVCGLSARCCVAGEDGAGGDHQRLEAEDAHHALLPRDRGQASRRLPEQVLPRTRPLTSDPDPDPEVCCAILLLDCKYTRMLKLSPVCVCFIEYCVVISAEASVSPSTHRSDQYTAGSSIYMSPCSTEAVISSTGVFVAIDNNTLYGSQLYISLL</sequence>
<keyword evidence="5" id="KW-0813">Transport</keyword>
<keyword evidence="9" id="KW-0496">Mitochondrion</keyword>
<evidence type="ECO:0000313" key="16">
    <source>
        <dbReference type="Proteomes" id="UP001108240"/>
    </source>
</evidence>
<evidence type="ECO:0000256" key="13">
    <source>
        <dbReference type="ARBA" id="ARBA00046116"/>
    </source>
</evidence>
<comment type="function">
    <text evidence="13">Accessory subunit of the mitochondrial membrane respiratory chain NADH dehydrogenase (Complex I), that is believed to be not involved in catalysis. Required for proper complex I assembly. Complex I functions in the transfer of electrons from NADH to the respiratory chain. The immediate electron acceptor for the enzyme is believed to be ubiquinone.</text>
</comment>
<keyword evidence="10" id="KW-0472">Membrane</keyword>
<evidence type="ECO:0000256" key="11">
    <source>
        <dbReference type="ARBA" id="ARBA00030213"/>
    </source>
</evidence>
<keyword evidence="16" id="KW-1185">Reference proteome</keyword>
<name>A0A9J7XJC2_CYPCA</name>
<evidence type="ECO:0000256" key="12">
    <source>
        <dbReference type="ARBA" id="ARBA00032352"/>
    </source>
</evidence>
<dbReference type="Ensembl" id="ENSCCRT00000157826.1">
    <property type="protein sequence ID" value="ENSCCRP00000107554.1"/>
    <property type="gene ID" value="ENSCCRG00000074334.1"/>
</dbReference>
<evidence type="ECO:0000256" key="1">
    <source>
        <dbReference type="ARBA" id="ARBA00004443"/>
    </source>
</evidence>
<feature type="region of interest" description="Disordered" evidence="14">
    <location>
        <begin position="190"/>
        <end position="218"/>
    </location>
</feature>
<dbReference type="GeneTree" id="ENSGT00390000018898"/>
<evidence type="ECO:0000256" key="3">
    <source>
        <dbReference type="ARBA" id="ARBA00011790"/>
    </source>
</evidence>
<reference evidence="15" key="2">
    <citation type="submission" date="2025-09" db="UniProtKB">
        <authorList>
            <consortium name="Ensembl"/>
        </authorList>
    </citation>
    <scope>IDENTIFICATION</scope>
</reference>
<organism evidence="15 16">
    <name type="scientific">Cyprinus carpio carpio</name>
    <dbReference type="NCBI Taxonomy" id="630221"/>
    <lineage>
        <taxon>Eukaryota</taxon>
        <taxon>Metazoa</taxon>
        <taxon>Chordata</taxon>
        <taxon>Craniata</taxon>
        <taxon>Vertebrata</taxon>
        <taxon>Euteleostomi</taxon>
        <taxon>Actinopterygii</taxon>
        <taxon>Neopterygii</taxon>
        <taxon>Teleostei</taxon>
        <taxon>Ostariophysi</taxon>
        <taxon>Cypriniformes</taxon>
        <taxon>Cyprinidae</taxon>
        <taxon>Cyprininae</taxon>
        <taxon>Cyprinus</taxon>
    </lineage>
</organism>
<dbReference type="AlphaFoldDB" id="A0A9J7XJC2"/>
<evidence type="ECO:0000313" key="15">
    <source>
        <dbReference type="Ensembl" id="ENSCCRP00000107554.1"/>
    </source>
</evidence>